<dbReference type="PROSITE" id="PS50405">
    <property type="entry name" value="GST_CTER"/>
    <property type="match status" value="1"/>
</dbReference>
<dbReference type="eggNOG" id="KOG0406">
    <property type="taxonomic scope" value="Eukaryota"/>
</dbReference>
<dbReference type="SUPFAM" id="SSF52833">
    <property type="entry name" value="Thioredoxin-like"/>
    <property type="match status" value="1"/>
</dbReference>
<dbReference type="Proteomes" id="UP000008810">
    <property type="component" value="Chromosome 1"/>
</dbReference>
<dbReference type="CDD" id="cd03058">
    <property type="entry name" value="GST_N_Tau"/>
    <property type="match status" value="1"/>
</dbReference>
<name>I1H4U3_BRADI</name>
<feature type="domain" description="GST C-terminal" evidence="5">
    <location>
        <begin position="88"/>
        <end position="213"/>
    </location>
</feature>
<dbReference type="GO" id="GO:0006749">
    <property type="term" value="P:glutathione metabolic process"/>
    <property type="evidence" value="ECO:0000318"/>
    <property type="project" value="GO_Central"/>
</dbReference>
<dbReference type="PANTHER" id="PTHR11260:SF736">
    <property type="entry name" value="GLUTATHIONE TRANSFERASE"/>
    <property type="match status" value="1"/>
</dbReference>
<evidence type="ECO:0000313" key="7">
    <source>
        <dbReference type="EnsemblPlants" id="KQK21409"/>
    </source>
</evidence>
<evidence type="ECO:0000256" key="2">
    <source>
        <dbReference type="ARBA" id="ARBA00022679"/>
    </source>
</evidence>
<dbReference type="InterPro" id="IPR010987">
    <property type="entry name" value="Glutathione-S-Trfase_C-like"/>
</dbReference>
<accession>I1H4U3</accession>
<dbReference type="InterPro" id="IPR004046">
    <property type="entry name" value="GST_C"/>
</dbReference>
<dbReference type="KEGG" id="bdi:100830692"/>
<dbReference type="PANTHER" id="PTHR11260">
    <property type="entry name" value="GLUTATHIONE S-TRANSFERASE, GST, SUPERFAMILY, GST DOMAIN CONTAINING"/>
    <property type="match status" value="1"/>
</dbReference>
<keyword evidence="2" id="KW-0808">Transferase</keyword>
<dbReference type="Pfam" id="PF13417">
    <property type="entry name" value="GST_N_3"/>
    <property type="match status" value="1"/>
</dbReference>
<dbReference type="InterPro" id="IPR040079">
    <property type="entry name" value="Glutathione_S-Trfase"/>
</dbReference>
<dbReference type="EMBL" id="CM000880">
    <property type="protein sequence ID" value="KQK21409.1"/>
    <property type="molecule type" value="Genomic_DNA"/>
</dbReference>
<dbReference type="SFLD" id="SFLDG01152">
    <property type="entry name" value="Main.3:_Omega-_and_Tau-like"/>
    <property type="match status" value="1"/>
</dbReference>
<dbReference type="InterPro" id="IPR045073">
    <property type="entry name" value="Omega/Tau-like"/>
</dbReference>
<dbReference type="CDD" id="cd03185">
    <property type="entry name" value="GST_C_Tau"/>
    <property type="match status" value="1"/>
</dbReference>
<evidence type="ECO:0000256" key="3">
    <source>
        <dbReference type="ARBA" id="ARBA00047960"/>
    </source>
</evidence>
<dbReference type="Gene3D" id="3.40.30.10">
    <property type="entry name" value="Glutaredoxin"/>
    <property type="match status" value="1"/>
</dbReference>
<dbReference type="RefSeq" id="XP_003561575.1">
    <property type="nucleotide sequence ID" value="XM_003561527.3"/>
</dbReference>
<comment type="catalytic activity">
    <reaction evidence="3">
        <text>RX + glutathione = an S-substituted glutathione + a halide anion + H(+)</text>
        <dbReference type="Rhea" id="RHEA:16437"/>
        <dbReference type="ChEBI" id="CHEBI:15378"/>
        <dbReference type="ChEBI" id="CHEBI:16042"/>
        <dbReference type="ChEBI" id="CHEBI:17792"/>
        <dbReference type="ChEBI" id="CHEBI:57925"/>
        <dbReference type="ChEBI" id="CHEBI:90779"/>
        <dbReference type="EC" id="2.5.1.18"/>
    </reaction>
</comment>
<dbReference type="InterPro" id="IPR036282">
    <property type="entry name" value="Glutathione-S-Trfase_C_sf"/>
</dbReference>
<organism evidence="7">
    <name type="scientific">Brachypodium distachyon</name>
    <name type="common">Purple false brome</name>
    <name type="synonym">Trachynia distachya</name>
    <dbReference type="NCBI Taxonomy" id="15368"/>
    <lineage>
        <taxon>Eukaryota</taxon>
        <taxon>Viridiplantae</taxon>
        <taxon>Streptophyta</taxon>
        <taxon>Embryophyta</taxon>
        <taxon>Tracheophyta</taxon>
        <taxon>Spermatophyta</taxon>
        <taxon>Magnoliopsida</taxon>
        <taxon>Liliopsida</taxon>
        <taxon>Poales</taxon>
        <taxon>Poaceae</taxon>
        <taxon>BOP clade</taxon>
        <taxon>Pooideae</taxon>
        <taxon>Stipodae</taxon>
        <taxon>Brachypodieae</taxon>
        <taxon>Brachypodium</taxon>
    </lineage>
</organism>
<dbReference type="FunFam" id="1.20.1050.10:FF:000012">
    <property type="entry name" value="Tau class glutathione S-transferase"/>
    <property type="match status" value="1"/>
</dbReference>
<dbReference type="SUPFAM" id="SSF47616">
    <property type="entry name" value="GST C-terminal domain-like"/>
    <property type="match status" value="1"/>
</dbReference>
<proteinExistence type="predicted"/>
<gene>
    <name evidence="7" type="primary">LOC100830692</name>
    <name evidence="6" type="ORF">BRADI_1g60587v3</name>
</gene>
<dbReference type="SFLD" id="SFLDS00019">
    <property type="entry name" value="Glutathione_Transferase_(cytos"/>
    <property type="match status" value="1"/>
</dbReference>
<dbReference type="OMA" id="YEFIHEN"/>
<dbReference type="Gramene" id="KQK21409">
    <property type="protein sequence ID" value="KQK21409"/>
    <property type="gene ID" value="BRADI_1g60587v3"/>
</dbReference>
<dbReference type="Pfam" id="PF00043">
    <property type="entry name" value="GST_C"/>
    <property type="match status" value="1"/>
</dbReference>
<dbReference type="Gene3D" id="1.20.1050.10">
    <property type="match status" value="1"/>
</dbReference>
<dbReference type="AlphaFoldDB" id="I1H4U3"/>
<dbReference type="EnsemblPlants" id="KQK21409">
    <property type="protein sequence ID" value="KQK21409"/>
    <property type="gene ID" value="BRADI_1g60587v3"/>
</dbReference>
<dbReference type="InterPro" id="IPR045074">
    <property type="entry name" value="GST_C_Tau"/>
</dbReference>
<feature type="domain" description="GST N-terminal" evidence="4">
    <location>
        <begin position="3"/>
        <end position="83"/>
    </location>
</feature>
<dbReference type="EC" id="2.5.1.18" evidence="1"/>
<protein>
    <recommendedName>
        <fullName evidence="1">glutathione transferase</fullName>
        <ecNumber evidence="1">2.5.1.18</ecNumber>
    </recommendedName>
</protein>
<evidence type="ECO:0000259" key="4">
    <source>
        <dbReference type="PROSITE" id="PS50404"/>
    </source>
</evidence>
<dbReference type="HOGENOM" id="CLU_011226_18_1_1"/>
<sequence>MAELVKLIGAFGSPFVHRAEMALRLKGVPYELIQEDLNNKSELLLRHNPIHKSVPVLLHGDRPAVCESLLIVEYVDEAFPGPPLLPTDPHDRAMARFWAQFIEHKCSRPFWMAVWMDDGEAREGFVAETKGNLALLEARLQGKKFFAGDAVGYLDFAACGLAHLLGGVIEEVAGVRLYGDGEFPALRRWAEDYTSDEAVRACLPERALLVAHFAGKKDKIRMSLRAMMQHK</sequence>
<dbReference type="OrthoDB" id="4951845at2759"/>
<dbReference type="PROSITE" id="PS50404">
    <property type="entry name" value="GST_NTER"/>
    <property type="match status" value="1"/>
</dbReference>
<dbReference type="STRING" id="15368.I1H4U3"/>
<evidence type="ECO:0000313" key="8">
    <source>
        <dbReference type="Proteomes" id="UP000008810"/>
    </source>
</evidence>
<evidence type="ECO:0000313" key="6">
    <source>
        <dbReference type="EMBL" id="KQK21409.1"/>
    </source>
</evidence>
<reference evidence="6 7" key="1">
    <citation type="journal article" date="2010" name="Nature">
        <title>Genome sequencing and analysis of the model grass Brachypodium distachyon.</title>
        <authorList>
            <consortium name="International Brachypodium Initiative"/>
        </authorList>
    </citation>
    <scope>NUCLEOTIDE SEQUENCE [LARGE SCALE GENOMIC DNA]</scope>
    <source>
        <strain evidence="6">Bd21</strain>
        <strain evidence="7">cv. Bd21</strain>
    </source>
</reference>
<reference evidence="6" key="2">
    <citation type="submission" date="2017-06" db="EMBL/GenBank/DDBJ databases">
        <title>WGS assembly of Brachypodium distachyon.</title>
        <authorList>
            <consortium name="The International Brachypodium Initiative"/>
            <person name="Lucas S."/>
            <person name="Harmon-Smith M."/>
            <person name="Lail K."/>
            <person name="Tice H."/>
            <person name="Grimwood J."/>
            <person name="Bruce D."/>
            <person name="Barry K."/>
            <person name="Shu S."/>
            <person name="Lindquist E."/>
            <person name="Wang M."/>
            <person name="Pitluck S."/>
            <person name="Vogel J.P."/>
            <person name="Garvin D.F."/>
            <person name="Mockler T.C."/>
            <person name="Schmutz J."/>
            <person name="Rokhsar D."/>
            <person name="Bevan M.W."/>
        </authorList>
    </citation>
    <scope>NUCLEOTIDE SEQUENCE</scope>
    <source>
        <strain evidence="6">Bd21</strain>
    </source>
</reference>
<dbReference type="GO" id="GO:0005737">
    <property type="term" value="C:cytoplasm"/>
    <property type="evidence" value="ECO:0000318"/>
    <property type="project" value="GO_Central"/>
</dbReference>
<reference evidence="7" key="3">
    <citation type="submission" date="2018-08" db="UniProtKB">
        <authorList>
            <consortium name="EnsemblPlants"/>
        </authorList>
    </citation>
    <scope>IDENTIFICATION</scope>
    <source>
        <strain evidence="7">cv. Bd21</strain>
    </source>
</reference>
<dbReference type="InterPro" id="IPR004045">
    <property type="entry name" value="Glutathione_S-Trfase_N"/>
</dbReference>
<dbReference type="SFLD" id="SFLDG00358">
    <property type="entry name" value="Main_(cytGST)"/>
    <property type="match status" value="1"/>
</dbReference>
<keyword evidence="8" id="KW-1185">Reference proteome</keyword>
<evidence type="ECO:0000259" key="5">
    <source>
        <dbReference type="PROSITE" id="PS50405"/>
    </source>
</evidence>
<dbReference type="GO" id="GO:0004364">
    <property type="term" value="F:glutathione transferase activity"/>
    <property type="evidence" value="ECO:0000318"/>
    <property type="project" value="GO_Central"/>
</dbReference>
<dbReference type="GeneID" id="100830692"/>
<dbReference type="InterPro" id="IPR036249">
    <property type="entry name" value="Thioredoxin-like_sf"/>
</dbReference>
<evidence type="ECO:0000256" key="1">
    <source>
        <dbReference type="ARBA" id="ARBA00012452"/>
    </source>
</evidence>
<dbReference type="FunFam" id="3.40.30.10:FF:000200">
    <property type="entry name" value="Glutathione S-transferase"/>
    <property type="match status" value="1"/>
</dbReference>